<dbReference type="EMBL" id="RDQH01000335">
    <property type="protein sequence ID" value="RXH90349.1"/>
    <property type="molecule type" value="Genomic_DNA"/>
</dbReference>
<evidence type="ECO:0000313" key="2">
    <source>
        <dbReference type="EMBL" id="RXH90349.1"/>
    </source>
</evidence>
<protein>
    <recommendedName>
        <fullName evidence="4">UBZ4-type domain-containing protein</fullName>
    </recommendedName>
</protein>
<dbReference type="Proteomes" id="UP000290289">
    <property type="component" value="Chromosome 9"/>
</dbReference>
<feature type="region of interest" description="Disordered" evidence="1">
    <location>
        <begin position="369"/>
        <end position="412"/>
    </location>
</feature>
<sequence>MAVAFGGFSIREYAAKMRTVDVLKCYPFAVADNHDDEDTKKKKEAEAAALLPPMTVTKFNWWSHELHRSKRSNKNKEVLTLVNKESSDIPRNDIEFTAVEQRLDEVVAADGDGAAESEETLKSSDDDLSSLVCPVCKDFEASTVNGVNAHIDGCLASREERRRQMGKIKSKAPKKRSIAEIFAVAPQIQTHEKDLCERDDVDGDNNCKVLGESGSVLKATKKVKKRKKEKRVMLLEEENNNKKFKKKKIKMMKNDGLIANKDHSCKLKLQSSANYAKKLNKKFAPDIWDSVTACARTPNVKCLTAKKRKVVQTSKSFPKRKKPVFAVHSILKNHDVCGQNSTYCSMQSDSQSNPCGIQHSERHVKFSGMDHKLSPRNNRVSSFENNSDSFASSSEKDQSSDSNKEAAPMEVHRRKNDVSIDTDIGTESCSVIGRKELPIIPDHVDIPSFLRPHMTHQEKVNQMPDKSVPSSSFAAEDNNLRMFDQGYLPPTHRPADSRFPRPIFALEESRVSTQGATVSRDFEPSGKMIDHVVHPMHGVSAMSSKENTGAFPVPSSSSFIFNEKAKGRFPFLSQSEIDKFSDCGLHSQLLCPPMDLMGGSYPFPEWKQRTVTYREGCADEDFVGLPLNSHGELIQLRKLNATPGSSNGLPTQNFTHLTSISSLPTQNFTHVTNTGDCSTACNKHVLERELPSDRLNFFPMQNCVKQNPRSHIRDLFGATYLQSTQRADIHQFDFESGSSHSFCPIVSDRNLMNVSISECGQFDQVKNQKIGGMISKENSGRTPLGVNQPTMRLMGKDVAIGKSSREIQGFEDGTLWTDKEIIAEHCPSSTALDTLSLNRNFQHNWFPCTASGKLKEPAAQSFEIHREHAPQQNLMMKASESRFPHTYRNWQSHSTFENGSLTANRSPSSNLIRFAQMPTSPAMFNGAPKFREQFLSGAESLQSLQFGSQLPILSAPPSTCGHGVLRPAELNYKQNPPHFAKSSFGFPFLNPECRDNNVESSWFQSSSMGMPPWFLHATLQVNPPNAASQSFLNVDSRHHQHIMPRANFFNEHHSSEISYPCNFMTSHSQVRENAPTQATAVMPPLARAVQGVNLQPTSGTDMDRNRIKIKDRLKTKSFSIKDPYPFKKTKRLAVKAVDSTKAANMLRLETQEKLSAAAGSSRGNILDEMQSNMRALDLDSSWKKASDLGCSQHDVQKDGFKTFGVESSKMDGVVRSTGPIKLCAGATHIIKPTPNVDQDNSRSIHSTIPFVAVTNGFREPQPQKKTTKIYSILFTYQARTFQQDSSNKVMKEYITQYVSHC</sequence>
<accession>A0A498J3K5</accession>
<organism evidence="2 3">
    <name type="scientific">Malus domestica</name>
    <name type="common">Apple</name>
    <name type="synonym">Pyrus malus</name>
    <dbReference type="NCBI Taxonomy" id="3750"/>
    <lineage>
        <taxon>Eukaryota</taxon>
        <taxon>Viridiplantae</taxon>
        <taxon>Streptophyta</taxon>
        <taxon>Embryophyta</taxon>
        <taxon>Tracheophyta</taxon>
        <taxon>Spermatophyta</taxon>
        <taxon>Magnoliopsida</taxon>
        <taxon>eudicotyledons</taxon>
        <taxon>Gunneridae</taxon>
        <taxon>Pentapetalae</taxon>
        <taxon>rosids</taxon>
        <taxon>fabids</taxon>
        <taxon>Rosales</taxon>
        <taxon>Rosaceae</taxon>
        <taxon>Amygdaloideae</taxon>
        <taxon>Maleae</taxon>
        <taxon>Malus</taxon>
    </lineage>
</organism>
<evidence type="ECO:0000256" key="1">
    <source>
        <dbReference type="SAM" id="MobiDB-lite"/>
    </source>
</evidence>
<feature type="compositionally biased region" description="Low complexity" evidence="1">
    <location>
        <begin position="381"/>
        <end position="393"/>
    </location>
</feature>
<dbReference type="PANTHER" id="PTHR36892:SF1">
    <property type="entry name" value="OS05G0518200 PROTEIN"/>
    <property type="match status" value="1"/>
</dbReference>
<comment type="caution">
    <text evidence="2">The sequence shown here is derived from an EMBL/GenBank/DDBJ whole genome shotgun (WGS) entry which is preliminary data.</text>
</comment>
<dbReference type="PANTHER" id="PTHR36892">
    <property type="entry name" value="OS01G0201800 PROTEIN"/>
    <property type="match status" value="1"/>
</dbReference>
<evidence type="ECO:0008006" key="4">
    <source>
        <dbReference type="Google" id="ProtNLM"/>
    </source>
</evidence>
<gene>
    <name evidence="2" type="ORF">DVH24_032706</name>
</gene>
<dbReference type="STRING" id="3750.A0A498J3K5"/>
<proteinExistence type="predicted"/>
<reference evidence="2 3" key="1">
    <citation type="submission" date="2018-10" db="EMBL/GenBank/DDBJ databases">
        <title>A high-quality apple genome assembly.</title>
        <authorList>
            <person name="Hu J."/>
        </authorList>
    </citation>
    <scope>NUCLEOTIDE SEQUENCE [LARGE SCALE GENOMIC DNA]</scope>
    <source>
        <strain evidence="3">cv. HFTH1</strain>
        <tissue evidence="2">Young leaf</tissue>
    </source>
</reference>
<evidence type="ECO:0000313" key="3">
    <source>
        <dbReference type="Proteomes" id="UP000290289"/>
    </source>
</evidence>
<keyword evidence="3" id="KW-1185">Reference proteome</keyword>
<name>A0A498J3K5_MALDO</name>
<feature type="compositionally biased region" description="Basic and acidic residues" evidence="1">
    <location>
        <begin position="394"/>
        <end position="404"/>
    </location>
</feature>